<evidence type="ECO:0000313" key="1">
    <source>
        <dbReference type="EMBL" id="RNB90688.1"/>
    </source>
</evidence>
<accession>A0A3M8DRB2</accession>
<dbReference type="AlphaFoldDB" id="A0A3M8DRB2"/>
<dbReference type="Proteomes" id="UP000271031">
    <property type="component" value="Unassembled WGS sequence"/>
</dbReference>
<sequence>MTMWDFSQTKHHVLLCNGGSCMQKGGEEVTQAIRAEINKAGADDMIHTTRTRCNGRCEEACVVIVYPSGVWLSGVRPTDAGEIVTSLQNGGFLERLVSHVYQSDHFIRSEHTKKGMRKLK</sequence>
<dbReference type="RefSeq" id="WP_122917615.1">
    <property type="nucleotide sequence ID" value="NZ_RHHQ01000007.1"/>
</dbReference>
<dbReference type="OrthoDB" id="9761899at2"/>
<name>A0A3M8DRB2_9BACL</name>
<gene>
    <name evidence="1" type="ORF">EDM56_09370</name>
</gene>
<dbReference type="CDD" id="cd02980">
    <property type="entry name" value="TRX_Fd_family"/>
    <property type="match status" value="1"/>
</dbReference>
<proteinExistence type="predicted"/>
<comment type="caution">
    <text evidence="1">The sequence shown here is derived from an EMBL/GenBank/DDBJ whole genome shotgun (WGS) entry which is preliminary data.</text>
</comment>
<protein>
    <submittedName>
        <fullName evidence="1">(2Fe-2S) ferredoxin domain-containing protein</fullName>
    </submittedName>
</protein>
<dbReference type="SUPFAM" id="SSF52833">
    <property type="entry name" value="Thioredoxin-like"/>
    <property type="match status" value="1"/>
</dbReference>
<dbReference type="EMBL" id="RHHQ01000007">
    <property type="protein sequence ID" value="RNB90688.1"/>
    <property type="molecule type" value="Genomic_DNA"/>
</dbReference>
<dbReference type="InterPro" id="IPR036249">
    <property type="entry name" value="Thioredoxin-like_sf"/>
</dbReference>
<evidence type="ECO:0000313" key="2">
    <source>
        <dbReference type="Proteomes" id="UP000271031"/>
    </source>
</evidence>
<keyword evidence="2" id="KW-1185">Reference proteome</keyword>
<dbReference type="Gene3D" id="3.40.30.10">
    <property type="entry name" value="Glutaredoxin"/>
    <property type="match status" value="1"/>
</dbReference>
<organism evidence="1 2">
    <name type="scientific">Brevibacillus fluminis</name>
    <dbReference type="NCBI Taxonomy" id="511487"/>
    <lineage>
        <taxon>Bacteria</taxon>
        <taxon>Bacillati</taxon>
        <taxon>Bacillota</taxon>
        <taxon>Bacilli</taxon>
        <taxon>Bacillales</taxon>
        <taxon>Paenibacillaceae</taxon>
        <taxon>Brevibacillus</taxon>
    </lineage>
</organism>
<reference evidence="1 2" key="1">
    <citation type="submission" date="2018-10" db="EMBL/GenBank/DDBJ databases">
        <title>Phylogenomics of Brevibacillus.</title>
        <authorList>
            <person name="Dunlap C."/>
        </authorList>
    </citation>
    <scope>NUCLEOTIDE SEQUENCE [LARGE SCALE GENOMIC DNA]</scope>
    <source>
        <strain evidence="1 2">JCM 15716</strain>
    </source>
</reference>
<dbReference type="Pfam" id="PF01257">
    <property type="entry name" value="2Fe-2S_thioredx"/>
    <property type="match status" value="1"/>
</dbReference>